<organism evidence="3 4">
    <name type="scientific">Actinoallomurus oryzae</name>
    <dbReference type="NCBI Taxonomy" id="502180"/>
    <lineage>
        <taxon>Bacteria</taxon>
        <taxon>Bacillati</taxon>
        <taxon>Actinomycetota</taxon>
        <taxon>Actinomycetes</taxon>
        <taxon>Streptosporangiales</taxon>
        <taxon>Thermomonosporaceae</taxon>
        <taxon>Actinoallomurus</taxon>
    </lineage>
</organism>
<keyword evidence="2" id="KW-1133">Transmembrane helix</keyword>
<gene>
    <name evidence="3" type="ORF">GCM10023191_005860</name>
</gene>
<comment type="caution">
    <text evidence="3">The sequence shown here is derived from an EMBL/GenBank/DDBJ whole genome shotgun (WGS) entry which is preliminary data.</text>
</comment>
<accession>A0ABP8PBQ8</accession>
<name>A0ABP8PBQ8_9ACTN</name>
<feature type="transmembrane region" description="Helical" evidence="2">
    <location>
        <begin position="23"/>
        <end position="46"/>
    </location>
</feature>
<dbReference type="RefSeq" id="WP_345456981.1">
    <property type="nucleotide sequence ID" value="NZ_BAABHF010000009.1"/>
</dbReference>
<keyword evidence="2" id="KW-0812">Transmembrane</keyword>
<dbReference type="EMBL" id="BAABHF010000009">
    <property type="protein sequence ID" value="GAA4483751.1"/>
    <property type="molecule type" value="Genomic_DNA"/>
</dbReference>
<dbReference type="Proteomes" id="UP001500503">
    <property type="component" value="Unassembled WGS sequence"/>
</dbReference>
<reference evidence="4" key="1">
    <citation type="journal article" date="2019" name="Int. J. Syst. Evol. Microbiol.">
        <title>The Global Catalogue of Microorganisms (GCM) 10K type strain sequencing project: providing services to taxonomists for standard genome sequencing and annotation.</title>
        <authorList>
            <consortium name="The Broad Institute Genomics Platform"/>
            <consortium name="The Broad Institute Genome Sequencing Center for Infectious Disease"/>
            <person name="Wu L."/>
            <person name="Ma J."/>
        </authorList>
    </citation>
    <scope>NUCLEOTIDE SEQUENCE [LARGE SCALE GENOMIC DNA]</scope>
    <source>
        <strain evidence="4">JCM 17933</strain>
    </source>
</reference>
<evidence type="ECO:0000256" key="2">
    <source>
        <dbReference type="SAM" id="Phobius"/>
    </source>
</evidence>
<feature type="region of interest" description="Disordered" evidence="1">
    <location>
        <begin position="72"/>
        <end position="97"/>
    </location>
</feature>
<proteinExistence type="predicted"/>
<feature type="compositionally biased region" description="Polar residues" evidence="1">
    <location>
        <begin position="72"/>
        <end position="89"/>
    </location>
</feature>
<evidence type="ECO:0000313" key="3">
    <source>
        <dbReference type="EMBL" id="GAA4483751.1"/>
    </source>
</evidence>
<protein>
    <submittedName>
        <fullName evidence="3">Uncharacterized protein</fullName>
    </submittedName>
</protein>
<keyword evidence="2" id="KW-0472">Membrane</keyword>
<evidence type="ECO:0000256" key="1">
    <source>
        <dbReference type="SAM" id="MobiDB-lite"/>
    </source>
</evidence>
<sequence>MPFLVVSSDGQWARTVEILVRGFVQMLVLLVVITAFVPLVAALLFWPLIGRERVRELLELFRGWTLGVLQTNDADQQTNPPETMDSSVLRTVDSDAG</sequence>
<evidence type="ECO:0000313" key="4">
    <source>
        <dbReference type="Proteomes" id="UP001500503"/>
    </source>
</evidence>
<keyword evidence="4" id="KW-1185">Reference proteome</keyword>